<keyword evidence="2" id="KW-1185">Reference proteome</keyword>
<protein>
    <submittedName>
        <fullName evidence="1">Uncharacterized protein</fullName>
    </submittedName>
</protein>
<dbReference type="Proteomes" id="UP001165962">
    <property type="component" value="Unassembled WGS sequence"/>
</dbReference>
<evidence type="ECO:0000313" key="2">
    <source>
        <dbReference type="Proteomes" id="UP001165962"/>
    </source>
</evidence>
<reference evidence="1" key="1">
    <citation type="submission" date="2020-03" db="EMBL/GenBank/DDBJ databases">
        <title>Draft sequencing of Paenibacilllus sp. S3N08.</title>
        <authorList>
            <person name="Kim D.-U."/>
        </authorList>
    </citation>
    <scope>NUCLEOTIDE SEQUENCE</scope>
    <source>
        <strain evidence="1">S3N08</strain>
    </source>
</reference>
<organism evidence="1 2">
    <name type="scientific">Paenibacillus agricola</name>
    <dbReference type="NCBI Taxonomy" id="2716264"/>
    <lineage>
        <taxon>Bacteria</taxon>
        <taxon>Bacillati</taxon>
        <taxon>Bacillota</taxon>
        <taxon>Bacilli</taxon>
        <taxon>Bacillales</taxon>
        <taxon>Paenibacillaceae</taxon>
        <taxon>Paenibacillus</taxon>
    </lineage>
</organism>
<dbReference type="EMBL" id="JAAOIW010000005">
    <property type="protein sequence ID" value="NHN31195.1"/>
    <property type="molecule type" value="Genomic_DNA"/>
</dbReference>
<name>A0ABX0J719_9BACL</name>
<evidence type="ECO:0000313" key="1">
    <source>
        <dbReference type="EMBL" id="NHN31195.1"/>
    </source>
</evidence>
<dbReference type="RefSeq" id="WP_166151003.1">
    <property type="nucleotide sequence ID" value="NZ_JAAOIW010000005.1"/>
</dbReference>
<proteinExistence type="predicted"/>
<sequence>MSIAPNVLIPAISREEADAIEVLRSKIGESSTQSFVYKVLNANDYEGRDYDILRSIPFDTLLAALVNGWTVEKTPEEAAHEYVRNWYESLAKVAANPADTAWQMAQIRMWTIEDVLRIVNVKIEGVNV</sequence>
<comment type="caution">
    <text evidence="1">The sequence shown here is derived from an EMBL/GenBank/DDBJ whole genome shotgun (WGS) entry which is preliminary data.</text>
</comment>
<gene>
    <name evidence="1" type="ORF">G9U52_15250</name>
</gene>
<accession>A0ABX0J719</accession>